<protein>
    <submittedName>
        <fullName evidence="2">Uncharacterized protein</fullName>
    </submittedName>
</protein>
<evidence type="ECO:0000313" key="2">
    <source>
        <dbReference type="EMBL" id="CQD10655.1"/>
    </source>
</evidence>
<dbReference type="Proteomes" id="UP000199601">
    <property type="component" value="Unassembled WGS sequence"/>
</dbReference>
<keyword evidence="3" id="KW-1185">Reference proteome</keyword>
<dbReference type="Gene3D" id="3.40.50.300">
    <property type="entry name" value="P-loop containing nucleotide triphosphate hydrolases"/>
    <property type="match status" value="1"/>
</dbReference>
<gene>
    <name evidence="2" type="ORF">BN000_02202</name>
</gene>
<feature type="compositionally biased region" description="Basic and acidic residues" evidence="1">
    <location>
        <begin position="335"/>
        <end position="350"/>
    </location>
</feature>
<organism evidence="2 3">
    <name type="scientific">Mycobacterium europaeum</name>
    <dbReference type="NCBI Taxonomy" id="761804"/>
    <lineage>
        <taxon>Bacteria</taxon>
        <taxon>Bacillati</taxon>
        <taxon>Actinomycetota</taxon>
        <taxon>Actinomycetes</taxon>
        <taxon>Mycobacteriales</taxon>
        <taxon>Mycobacteriaceae</taxon>
        <taxon>Mycobacterium</taxon>
        <taxon>Mycobacterium simiae complex</taxon>
    </lineage>
</organism>
<dbReference type="RefSeq" id="WP_090420424.1">
    <property type="nucleotide sequence ID" value="NZ_CTEC01000001.1"/>
</dbReference>
<proteinExistence type="predicted"/>
<dbReference type="AlphaFoldDB" id="A0A0U1DAU7"/>
<sequence length="356" mass="39296">MSAVERSWQPVDLSAILAGTYDPPNPVVGQRTDGTGLFYPGKVHTIASESEAGKSWLALAAAFDEIKAGNHCLYIDFEDNEEGIVGRLLAFQLPPEMILEQFHYIKPTQSVNNEVNIADLVAIVAAHQPTLAIIDGITEAMTLHGLKPNLNEEIALFSEMLPRRLSRAGCAVVCLDHVVKDSESRGRYAIGGVHKLNGLDGAAYILEPRDPFGIGVTGRSTILIAKDRPGQLRRHGIRRKDGLCHFADLTIESHDESYAEFEIGPAMPYVGEFRPTHVMEKISRIHEERPDKALSQRTVLDIVGGKRSTAQLAHSLLRADGYLTEKTPHKLIRPYRAEPDTNEIRPSQKDSDDDVL</sequence>
<dbReference type="Pfam" id="PF13481">
    <property type="entry name" value="AAA_25"/>
    <property type="match status" value="1"/>
</dbReference>
<dbReference type="InterPro" id="IPR027417">
    <property type="entry name" value="P-loop_NTPase"/>
</dbReference>
<evidence type="ECO:0000313" key="3">
    <source>
        <dbReference type="Proteomes" id="UP000199601"/>
    </source>
</evidence>
<dbReference type="SUPFAM" id="SSF52540">
    <property type="entry name" value="P-loop containing nucleoside triphosphate hydrolases"/>
    <property type="match status" value="1"/>
</dbReference>
<dbReference type="EMBL" id="CTEC01000001">
    <property type="protein sequence ID" value="CQD10655.1"/>
    <property type="molecule type" value="Genomic_DNA"/>
</dbReference>
<feature type="region of interest" description="Disordered" evidence="1">
    <location>
        <begin position="331"/>
        <end position="356"/>
    </location>
</feature>
<name>A0A0U1DAU7_9MYCO</name>
<accession>A0A0U1DAU7</accession>
<evidence type="ECO:0000256" key="1">
    <source>
        <dbReference type="SAM" id="MobiDB-lite"/>
    </source>
</evidence>
<reference evidence="3" key="1">
    <citation type="submission" date="2015-03" db="EMBL/GenBank/DDBJ databases">
        <authorList>
            <person name="Urmite Genomes"/>
        </authorList>
    </citation>
    <scope>NUCLEOTIDE SEQUENCE [LARGE SCALE GENOMIC DNA]</scope>
    <source>
        <strain evidence="3">CSUR P1344</strain>
    </source>
</reference>